<evidence type="ECO:0000256" key="1">
    <source>
        <dbReference type="SAM" id="MobiDB-lite"/>
    </source>
</evidence>
<comment type="caution">
    <text evidence="2">The sequence shown here is derived from an EMBL/GenBank/DDBJ whole genome shotgun (WGS) entry which is preliminary data.</text>
</comment>
<dbReference type="Proteomes" id="UP000077202">
    <property type="component" value="Unassembled WGS sequence"/>
</dbReference>
<keyword evidence="3" id="KW-1185">Reference proteome</keyword>
<reference evidence="2" key="1">
    <citation type="submission" date="2016-03" db="EMBL/GenBank/DDBJ databases">
        <title>Mechanisms controlling the formation of the plant cell surface in tip-growing cells are functionally conserved among land plants.</title>
        <authorList>
            <person name="Honkanen S."/>
            <person name="Jones V.A."/>
            <person name="Morieri G."/>
            <person name="Champion C."/>
            <person name="Hetherington A.J."/>
            <person name="Kelly S."/>
            <person name="Saint-Marcoux D."/>
            <person name="Proust H."/>
            <person name="Prescott H."/>
            <person name="Dolan L."/>
        </authorList>
    </citation>
    <scope>NUCLEOTIDE SEQUENCE [LARGE SCALE GENOMIC DNA]</scope>
    <source>
        <tissue evidence="2">Whole gametophyte</tissue>
    </source>
</reference>
<proteinExistence type="predicted"/>
<evidence type="ECO:0000313" key="2">
    <source>
        <dbReference type="EMBL" id="OAE18216.1"/>
    </source>
</evidence>
<dbReference type="EMBL" id="LVLJ01004126">
    <property type="protein sequence ID" value="OAE18216.1"/>
    <property type="molecule type" value="Genomic_DNA"/>
</dbReference>
<protein>
    <submittedName>
        <fullName evidence="2">Uncharacterized protein</fullName>
    </submittedName>
</protein>
<dbReference type="AlphaFoldDB" id="A0A176VEI7"/>
<gene>
    <name evidence="2" type="ORF">AXG93_3354s1040</name>
</gene>
<name>A0A176VEI7_MARPO</name>
<evidence type="ECO:0000313" key="3">
    <source>
        <dbReference type="Proteomes" id="UP000077202"/>
    </source>
</evidence>
<organism evidence="2 3">
    <name type="scientific">Marchantia polymorpha subsp. ruderalis</name>
    <dbReference type="NCBI Taxonomy" id="1480154"/>
    <lineage>
        <taxon>Eukaryota</taxon>
        <taxon>Viridiplantae</taxon>
        <taxon>Streptophyta</taxon>
        <taxon>Embryophyta</taxon>
        <taxon>Marchantiophyta</taxon>
        <taxon>Marchantiopsida</taxon>
        <taxon>Marchantiidae</taxon>
        <taxon>Marchantiales</taxon>
        <taxon>Marchantiaceae</taxon>
        <taxon>Marchantia</taxon>
    </lineage>
</organism>
<accession>A0A176VEI7</accession>
<sequence>MEVPSGVLIEVPANAPAEPLKKETEIVSPNSLSSERTRSAGSEEIPHSKTSEELVKELTLSDEILEQVVAQVRGTVVEATYITLPSSCRRCETRRRDKDFGGGTVRLVRNSTKLKRVVAVLREWDSATKLARERAANLSTECAAVKATLQEREA</sequence>
<feature type="region of interest" description="Disordered" evidence="1">
    <location>
        <begin position="20"/>
        <end position="51"/>
    </location>
</feature>